<gene>
    <name evidence="7" type="ORF">G2W53_034387</name>
</gene>
<feature type="domain" description="C-JID" evidence="5">
    <location>
        <begin position="401"/>
        <end position="513"/>
    </location>
</feature>
<protein>
    <submittedName>
        <fullName evidence="7">Rj2 protein</fullName>
    </submittedName>
</protein>
<evidence type="ECO:0000256" key="1">
    <source>
        <dbReference type="ARBA" id="ARBA00022614"/>
    </source>
</evidence>
<dbReference type="Gene3D" id="3.80.10.10">
    <property type="entry name" value="Ribonuclease Inhibitor"/>
    <property type="match status" value="2"/>
</dbReference>
<reference evidence="7" key="1">
    <citation type="submission" date="2020-09" db="EMBL/GenBank/DDBJ databases">
        <title>Genome-Enabled Discovery of Anthraquinone Biosynthesis in Senna tora.</title>
        <authorList>
            <person name="Kang S.-H."/>
            <person name="Pandey R.P."/>
            <person name="Lee C.-M."/>
            <person name="Sim J.-S."/>
            <person name="Jeong J.-T."/>
            <person name="Choi B.-S."/>
            <person name="Jung M."/>
            <person name="Ginzburg D."/>
            <person name="Zhao K."/>
            <person name="Won S.Y."/>
            <person name="Oh T.-J."/>
            <person name="Yu Y."/>
            <person name="Kim N.-H."/>
            <person name="Lee O.R."/>
            <person name="Lee T.-H."/>
            <person name="Bashyal P."/>
            <person name="Kim T.-S."/>
            <person name="Lee W.-H."/>
            <person name="Kawkins C."/>
            <person name="Kim C.-K."/>
            <person name="Kim J.S."/>
            <person name="Ahn B.O."/>
            <person name="Rhee S.Y."/>
            <person name="Sohng J.K."/>
        </authorList>
    </citation>
    <scope>NUCLEOTIDE SEQUENCE</scope>
    <source>
        <tissue evidence="7">Leaf</tissue>
    </source>
</reference>
<keyword evidence="2" id="KW-0677">Repeat</keyword>
<evidence type="ECO:0000256" key="2">
    <source>
        <dbReference type="ARBA" id="ARBA00022737"/>
    </source>
</evidence>
<dbReference type="SUPFAM" id="SSF52058">
    <property type="entry name" value="L domain-like"/>
    <property type="match status" value="1"/>
</dbReference>
<dbReference type="Pfam" id="PF23286">
    <property type="entry name" value="LRR_13"/>
    <property type="match status" value="1"/>
</dbReference>
<evidence type="ECO:0000256" key="3">
    <source>
        <dbReference type="ARBA" id="ARBA00022821"/>
    </source>
</evidence>
<evidence type="ECO:0000313" key="7">
    <source>
        <dbReference type="EMBL" id="KAF7813411.1"/>
    </source>
</evidence>
<evidence type="ECO:0000313" key="8">
    <source>
        <dbReference type="Proteomes" id="UP000634136"/>
    </source>
</evidence>
<sequence>MLFSSLFMEFGFNAFSLSPLMIRLFLVTFKGTDEVEVIIQKSWNYSGYIVQWNGKAFEKMKKLNVLIIENVSFSSGVQYLPNSLRVLEWVGYPSGCLPKNFRPKKLSVLKLKESCIKSLKLEASRFMDLSVLNFDSCEGITQIPDISCLPNLSELSFMGCVNLVEVHDSVGSLGKLRILHANSCHNLRTFPQITMSTLEELELRDCSSLEAFPDILGEKKKITELDLDDTDLVFPPSIQNLTGLQNLDMQNCRRIQLPIHIAMLPELNVLWIRNCKELQFSKQDEGIEKGSLIMCPKMNCLVIEYCNISDESLSLCLSWFVNVNTLCLRGSNFTILPACISKCPFLTKLDLDDCEHLREIRGVPPNIQYLSAQNCTWLSSESASILLREELHNTGGKIFSLPQGRIPEWFDHRTKGGSISFWFRNKFPAIVACVVIGLTNEEYFSISLHPNVTINGNNPIYDPGFYHGFEVVSDHIFVFDLRSIEFSDKVEDASLEKEWNHVKISFEAPYSVEYEEIQRDDAIMEEVGKESGIYVLKQINKMEDIRFTNPYIDNEICSHAPSEAMISGLDSTMSSSTIRATSSSYGDDEGNDVMRSDQDDHSQFSLCALLSSVVSLCSSS</sequence>
<dbReference type="Pfam" id="PF20160">
    <property type="entry name" value="C-JID"/>
    <property type="match status" value="1"/>
</dbReference>
<dbReference type="OrthoDB" id="1435371at2759"/>
<evidence type="ECO:0000259" key="6">
    <source>
        <dbReference type="Pfam" id="PF23286"/>
    </source>
</evidence>
<proteinExistence type="predicted"/>
<dbReference type="InterPro" id="IPR032675">
    <property type="entry name" value="LRR_dom_sf"/>
</dbReference>
<keyword evidence="1" id="KW-0433">Leucine-rich repeat</keyword>
<dbReference type="PANTHER" id="PTHR11017">
    <property type="entry name" value="LEUCINE-RICH REPEAT-CONTAINING PROTEIN"/>
    <property type="match status" value="1"/>
</dbReference>
<organism evidence="7 8">
    <name type="scientific">Senna tora</name>
    <dbReference type="NCBI Taxonomy" id="362788"/>
    <lineage>
        <taxon>Eukaryota</taxon>
        <taxon>Viridiplantae</taxon>
        <taxon>Streptophyta</taxon>
        <taxon>Embryophyta</taxon>
        <taxon>Tracheophyta</taxon>
        <taxon>Spermatophyta</taxon>
        <taxon>Magnoliopsida</taxon>
        <taxon>eudicotyledons</taxon>
        <taxon>Gunneridae</taxon>
        <taxon>Pentapetalae</taxon>
        <taxon>rosids</taxon>
        <taxon>fabids</taxon>
        <taxon>Fabales</taxon>
        <taxon>Fabaceae</taxon>
        <taxon>Caesalpinioideae</taxon>
        <taxon>Cassia clade</taxon>
        <taxon>Senna</taxon>
    </lineage>
</organism>
<dbReference type="InterPro" id="IPR045344">
    <property type="entry name" value="C-JID"/>
</dbReference>
<dbReference type="InterPro" id="IPR044974">
    <property type="entry name" value="Disease_R_plants"/>
</dbReference>
<evidence type="ECO:0000256" key="4">
    <source>
        <dbReference type="SAM" id="MobiDB-lite"/>
    </source>
</evidence>
<feature type="region of interest" description="Disordered" evidence="4">
    <location>
        <begin position="577"/>
        <end position="597"/>
    </location>
</feature>
<dbReference type="AlphaFoldDB" id="A0A834WBV3"/>
<dbReference type="Proteomes" id="UP000634136">
    <property type="component" value="Unassembled WGS sequence"/>
</dbReference>
<dbReference type="InterPro" id="IPR058546">
    <property type="entry name" value="RPS4B/Roq1-like_LRR"/>
</dbReference>
<dbReference type="GO" id="GO:0006952">
    <property type="term" value="P:defense response"/>
    <property type="evidence" value="ECO:0007669"/>
    <property type="project" value="InterPro"/>
</dbReference>
<dbReference type="PANTHER" id="PTHR11017:SF431">
    <property type="entry name" value="ADP-RIBOSYL CYCLASE_CYCLIC ADP-RIBOSE HYDROLASE"/>
    <property type="match status" value="1"/>
</dbReference>
<keyword evidence="3" id="KW-0611">Plant defense</keyword>
<accession>A0A834WBV3</accession>
<evidence type="ECO:0000259" key="5">
    <source>
        <dbReference type="Pfam" id="PF20160"/>
    </source>
</evidence>
<feature type="domain" description="Disease resistance protein RPS4B/Roq1-like leucine-rich repeats" evidence="6">
    <location>
        <begin position="196"/>
        <end position="376"/>
    </location>
</feature>
<name>A0A834WBV3_9FABA</name>
<keyword evidence="8" id="KW-1185">Reference proteome</keyword>
<dbReference type="EMBL" id="JAAIUW010000010">
    <property type="protein sequence ID" value="KAF7813411.1"/>
    <property type="molecule type" value="Genomic_DNA"/>
</dbReference>
<comment type="caution">
    <text evidence="7">The sequence shown here is derived from an EMBL/GenBank/DDBJ whole genome shotgun (WGS) entry which is preliminary data.</text>
</comment>